<evidence type="ECO:0000256" key="5">
    <source>
        <dbReference type="ARBA" id="ARBA00023136"/>
    </source>
</evidence>
<name>A0A4Q2S7L7_9ACTN</name>
<evidence type="ECO:0000256" key="3">
    <source>
        <dbReference type="ARBA" id="ARBA00022692"/>
    </source>
</evidence>
<feature type="transmembrane region" description="Helical" evidence="7">
    <location>
        <begin position="607"/>
        <end position="627"/>
    </location>
</feature>
<feature type="transmembrane region" description="Helical" evidence="7">
    <location>
        <begin position="319"/>
        <end position="340"/>
    </location>
</feature>
<evidence type="ECO:0000256" key="6">
    <source>
        <dbReference type="SAM" id="MobiDB-lite"/>
    </source>
</evidence>
<feature type="domain" description="VWFA" evidence="9">
    <location>
        <begin position="92"/>
        <end position="262"/>
    </location>
</feature>
<dbReference type="EMBL" id="SDWS01000001">
    <property type="protein sequence ID" value="RYB96373.1"/>
    <property type="molecule type" value="Genomic_DNA"/>
</dbReference>
<dbReference type="InterPro" id="IPR002035">
    <property type="entry name" value="VWF_A"/>
</dbReference>
<comment type="subcellular location">
    <subcellularLocation>
        <location evidence="1">Cell membrane</location>
        <topology evidence="1">Multi-pass membrane protein</topology>
    </subcellularLocation>
</comment>
<keyword evidence="3 7" id="KW-0812">Transmembrane</keyword>
<sequence>MSSRRTPRAARVAAALVAGGLLGMGVATPSHAEDEVNIDHLESVDGVVSLVLAVDGIPGGTTVDPGTIQVEVDGRAVDSTAKVISAGDVERTTVLVLDASNSMLQGGKFTAAKEAVDTFLETAPEDVRIGLVAFAGDIGEVVEPTTDHESVRSALDGIELRKGTAVYDGIGEGLDLVGAEGSRSLLVLSDGGDTNSATTLDVVTTDATDEGVVVDVVSLANPKNAETMADLADTTGGQVIPAEQDALDAVFSARADALAQQLLVTFDRPEDAATEVNLGVTVDAGGTSFTDSAFVSIGAGESRPDIVESGKSLVGTPGMLAGALALALGLAGLLAVVIGGPNKSSADRRLGAYFGDGPSGNDRGRGKGSGSTDLKGSAVALTDKVVSADLETRVSQRLAGAGSALTAAEWLLLHAGIAIGAALLGFVMNGPVFAVFGLILGVIGPWVYLKFRHSRRLSKFNGQLAETLGLMAGGLQAGLSLPQAVDSVVREGSEPMSGELKRALIEQRLGVDITDALEGVGRRMDSEDFDWIVMAIRIQREVGGNLAEILHTVSDTLREREYLRRQVKALSAEGRLSGYILVGLPPGIGIYMTLVNPDYIRVLYTTVPGFILLGAAAVLLCIGSFAMSRLATVKV</sequence>
<dbReference type="SUPFAM" id="SSF53300">
    <property type="entry name" value="vWA-like"/>
    <property type="match status" value="1"/>
</dbReference>
<comment type="caution">
    <text evidence="10">The sequence shown here is derived from an EMBL/GenBank/DDBJ whole genome shotgun (WGS) entry which is preliminary data.</text>
</comment>
<keyword evidence="8" id="KW-0732">Signal</keyword>
<feature type="transmembrane region" description="Helical" evidence="7">
    <location>
        <begin position="576"/>
        <end position="595"/>
    </location>
</feature>
<dbReference type="InterPro" id="IPR042094">
    <property type="entry name" value="T2SS_GspF_sf"/>
</dbReference>
<evidence type="ECO:0000256" key="7">
    <source>
        <dbReference type="SAM" id="Phobius"/>
    </source>
</evidence>
<dbReference type="Pfam" id="PF13519">
    <property type="entry name" value="VWA_2"/>
    <property type="match status" value="1"/>
</dbReference>
<dbReference type="OrthoDB" id="597333at2"/>
<organism evidence="10 11">
    <name type="scientific">Nocardioides glacieisoli</name>
    <dbReference type="NCBI Taxonomy" id="1168730"/>
    <lineage>
        <taxon>Bacteria</taxon>
        <taxon>Bacillati</taxon>
        <taxon>Actinomycetota</taxon>
        <taxon>Actinomycetes</taxon>
        <taxon>Propionibacteriales</taxon>
        <taxon>Nocardioidaceae</taxon>
        <taxon>Nocardioides</taxon>
    </lineage>
</organism>
<evidence type="ECO:0000256" key="1">
    <source>
        <dbReference type="ARBA" id="ARBA00004651"/>
    </source>
</evidence>
<accession>A0A4Q2S7L7</accession>
<keyword evidence="2" id="KW-1003">Cell membrane</keyword>
<feature type="transmembrane region" description="Helical" evidence="7">
    <location>
        <begin position="407"/>
        <end position="426"/>
    </location>
</feature>
<dbReference type="Gene3D" id="1.20.81.30">
    <property type="entry name" value="Type II secretion system (T2SS), domain F"/>
    <property type="match status" value="1"/>
</dbReference>
<dbReference type="InterPro" id="IPR036465">
    <property type="entry name" value="vWFA_dom_sf"/>
</dbReference>
<proteinExistence type="predicted"/>
<protein>
    <submittedName>
        <fullName evidence="10">VWA domain-containing protein</fullName>
    </submittedName>
</protein>
<dbReference type="SMART" id="SM00327">
    <property type="entry name" value="VWA"/>
    <property type="match status" value="1"/>
</dbReference>
<dbReference type="Gene3D" id="3.40.50.410">
    <property type="entry name" value="von Willebrand factor, type A domain"/>
    <property type="match status" value="1"/>
</dbReference>
<dbReference type="CDD" id="cd00198">
    <property type="entry name" value="vWFA"/>
    <property type="match status" value="1"/>
</dbReference>
<feature type="signal peptide" evidence="8">
    <location>
        <begin position="1"/>
        <end position="32"/>
    </location>
</feature>
<dbReference type="GO" id="GO:0005886">
    <property type="term" value="C:plasma membrane"/>
    <property type="evidence" value="ECO:0007669"/>
    <property type="project" value="UniProtKB-SubCell"/>
</dbReference>
<evidence type="ECO:0000256" key="8">
    <source>
        <dbReference type="SAM" id="SignalP"/>
    </source>
</evidence>
<dbReference type="PROSITE" id="PS50234">
    <property type="entry name" value="VWFA"/>
    <property type="match status" value="1"/>
</dbReference>
<reference evidence="10 11" key="1">
    <citation type="submission" date="2019-01" db="EMBL/GenBank/DDBJ databases">
        <title>Novel species of Nocardioides.</title>
        <authorList>
            <person name="Liu Q."/>
            <person name="Xin Y.-H."/>
        </authorList>
    </citation>
    <scope>NUCLEOTIDE SEQUENCE [LARGE SCALE GENOMIC DNA]</scope>
    <source>
        <strain evidence="10 11">HLT3-15</strain>
    </source>
</reference>
<evidence type="ECO:0000256" key="2">
    <source>
        <dbReference type="ARBA" id="ARBA00022475"/>
    </source>
</evidence>
<dbReference type="Pfam" id="PF00482">
    <property type="entry name" value="T2SSF"/>
    <property type="match status" value="1"/>
</dbReference>
<dbReference type="Proteomes" id="UP000291838">
    <property type="component" value="Unassembled WGS sequence"/>
</dbReference>
<evidence type="ECO:0000259" key="9">
    <source>
        <dbReference type="PROSITE" id="PS50234"/>
    </source>
</evidence>
<feature type="region of interest" description="Disordered" evidence="6">
    <location>
        <begin position="350"/>
        <end position="375"/>
    </location>
</feature>
<dbReference type="RefSeq" id="WP_129473322.1">
    <property type="nucleotide sequence ID" value="NZ_SDWS01000001.1"/>
</dbReference>
<keyword evidence="5 7" id="KW-0472">Membrane</keyword>
<keyword evidence="11" id="KW-1185">Reference proteome</keyword>
<feature type="transmembrane region" description="Helical" evidence="7">
    <location>
        <begin position="432"/>
        <end position="449"/>
    </location>
</feature>
<dbReference type="AlphaFoldDB" id="A0A4Q2S7L7"/>
<keyword evidence="4 7" id="KW-1133">Transmembrane helix</keyword>
<dbReference type="InterPro" id="IPR018076">
    <property type="entry name" value="T2SS_GspF_dom"/>
</dbReference>
<feature type="chain" id="PRO_5020969666" evidence="8">
    <location>
        <begin position="33"/>
        <end position="635"/>
    </location>
</feature>
<evidence type="ECO:0000313" key="11">
    <source>
        <dbReference type="Proteomes" id="UP000291838"/>
    </source>
</evidence>
<dbReference type="PANTHER" id="PTHR35007:SF1">
    <property type="entry name" value="PILUS ASSEMBLY PROTEIN"/>
    <property type="match status" value="1"/>
</dbReference>
<evidence type="ECO:0000313" key="10">
    <source>
        <dbReference type="EMBL" id="RYB96373.1"/>
    </source>
</evidence>
<dbReference type="PANTHER" id="PTHR35007">
    <property type="entry name" value="INTEGRAL MEMBRANE PROTEIN-RELATED"/>
    <property type="match status" value="1"/>
</dbReference>
<gene>
    <name evidence="10" type="ORF">EUA06_02015</name>
</gene>
<evidence type="ECO:0000256" key="4">
    <source>
        <dbReference type="ARBA" id="ARBA00022989"/>
    </source>
</evidence>